<evidence type="ECO:0000256" key="4">
    <source>
        <dbReference type="ARBA" id="ARBA00023163"/>
    </source>
</evidence>
<reference evidence="8" key="1">
    <citation type="submission" date="2020-03" db="EMBL/GenBank/DDBJ databases">
        <title>A high-quality chromosome-level genome assembly of a woody plant with both climbing and erect habits, Rhamnella rubrinervis.</title>
        <authorList>
            <person name="Lu Z."/>
            <person name="Yang Y."/>
            <person name="Zhu X."/>
            <person name="Sun Y."/>
        </authorList>
    </citation>
    <scope>NUCLEOTIDE SEQUENCE</scope>
    <source>
        <strain evidence="8">BYM</strain>
        <tissue evidence="8">Leaf</tissue>
    </source>
</reference>
<evidence type="ECO:0000313" key="8">
    <source>
        <dbReference type="EMBL" id="KAF3433006.1"/>
    </source>
</evidence>
<dbReference type="EMBL" id="VOIH02000011">
    <property type="protein sequence ID" value="KAF3433006.1"/>
    <property type="molecule type" value="Genomic_DNA"/>
</dbReference>
<dbReference type="GO" id="GO:0003677">
    <property type="term" value="F:DNA binding"/>
    <property type="evidence" value="ECO:0007669"/>
    <property type="project" value="UniProtKB-KW"/>
</dbReference>
<comment type="caution">
    <text evidence="8">The sequence shown here is derived from an EMBL/GenBank/DDBJ whole genome shotgun (WGS) entry which is preliminary data.</text>
</comment>
<accession>A0A8K0DQI7</accession>
<dbReference type="InterPro" id="IPR038945">
    <property type="entry name" value="MBD13-like"/>
</dbReference>
<dbReference type="OrthoDB" id="10072024at2759"/>
<dbReference type="Gene3D" id="3.30.890.10">
    <property type="entry name" value="Methyl-cpg-binding Protein 2, Chain A"/>
    <property type="match status" value="2"/>
</dbReference>
<dbReference type="PROSITE" id="PS50982">
    <property type="entry name" value="MBD"/>
    <property type="match status" value="1"/>
</dbReference>
<name>A0A8K0DQI7_9ROSA</name>
<feature type="domain" description="MBD" evidence="7">
    <location>
        <begin position="43"/>
        <end position="120"/>
    </location>
</feature>
<evidence type="ECO:0000313" key="9">
    <source>
        <dbReference type="Proteomes" id="UP000796880"/>
    </source>
</evidence>
<proteinExistence type="predicted"/>
<keyword evidence="5" id="KW-0539">Nucleus</keyword>
<feature type="region of interest" description="Disordered" evidence="6">
    <location>
        <begin position="114"/>
        <end position="135"/>
    </location>
</feature>
<dbReference type="PANTHER" id="PTHR34067">
    <property type="entry name" value="OS04G0193200 PROTEIN"/>
    <property type="match status" value="1"/>
</dbReference>
<gene>
    <name evidence="8" type="ORF">FNV43_RR24108</name>
</gene>
<organism evidence="8 9">
    <name type="scientific">Rhamnella rubrinervis</name>
    <dbReference type="NCBI Taxonomy" id="2594499"/>
    <lineage>
        <taxon>Eukaryota</taxon>
        <taxon>Viridiplantae</taxon>
        <taxon>Streptophyta</taxon>
        <taxon>Embryophyta</taxon>
        <taxon>Tracheophyta</taxon>
        <taxon>Spermatophyta</taxon>
        <taxon>Magnoliopsida</taxon>
        <taxon>eudicotyledons</taxon>
        <taxon>Gunneridae</taxon>
        <taxon>Pentapetalae</taxon>
        <taxon>rosids</taxon>
        <taxon>fabids</taxon>
        <taxon>Rosales</taxon>
        <taxon>Rhamnaceae</taxon>
        <taxon>rhamnoid group</taxon>
        <taxon>Rhamneae</taxon>
        <taxon>Rhamnella</taxon>
    </lineage>
</organism>
<dbReference type="Proteomes" id="UP000796880">
    <property type="component" value="Unassembled WGS sequence"/>
</dbReference>
<evidence type="ECO:0000256" key="3">
    <source>
        <dbReference type="ARBA" id="ARBA00023125"/>
    </source>
</evidence>
<protein>
    <recommendedName>
        <fullName evidence="7">MBD domain-containing protein</fullName>
    </recommendedName>
</protein>
<evidence type="ECO:0000259" key="7">
    <source>
        <dbReference type="PROSITE" id="PS50982"/>
    </source>
</evidence>
<feature type="region of interest" description="Disordered" evidence="6">
    <location>
        <begin position="170"/>
        <end position="198"/>
    </location>
</feature>
<keyword evidence="9" id="KW-1185">Reference proteome</keyword>
<evidence type="ECO:0000256" key="6">
    <source>
        <dbReference type="SAM" id="MobiDB-lite"/>
    </source>
</evidence>
<sequence>MAETEDWLPPGWTVEVKLRNNGRKDKYYYASPSGPKFNSRVEVVVEKVIAEGLPAGWTKEIRVTKNGHKIRRDPFYIDPESGKTFRSMKDVYRYLETEELGRLEKKLMGGSHEDLKYDEISSPPVTKKQKLAVGRSRRQINFGQSRNSNELLKDEQIPDSKFIGECQSLPEITSDQDPQEVKVSEQKEKDSNSSKSALVSAPAVEVLQDKKSLECGLTKHESGNTKPGMRKSKVKKEINWPRRASKRLAGLDVGPIPELKTRTRTRHAAVKQSGDGVAHTDLSSTPGNSSDCAFQQPDQLKIMLETKCTVVNSKATELISLQPNKSRHLPVDMVTPEKHIGKVEMLINCDSKADGEPELPLELPLEELLTDPCIAFAIKTLTGTAFDNSKISEVFPGSEHSSGNIAIPEELARKVETESKVKREQGSSVVLPPVNCTIPKGRVETDNKADENSGYPIEFPLGSSWPDPCIEFAIKTLTDAIPLDYDYFQQQLSSSNTQAHSDLSMKTVGSENFSQSENLHSQFCDVEKPVLNQQVSLSTPGGSAGNHHGNGRH</sequence>
<keyword evidence="2" id="KW-0805">Transcription regulation</keyword>
<keyword evidence="3" id="KW-0238">DNA-binding</keyword>
<dbReference type="InterPro" id="IPR016177">
    <property type="entry name" value="DNA-bd_dom_sf"/>
</dbReference>
<dbReference type="InterPro" id="IPR001739">
    <property type="entry name" value="Methyl_CpG_DNA-bd"/>
</dbReference>
<evidence type="ECO:0000256" key="1">
    <source>
        <dbReference type="ARBA" id="ARBA00004123"/>
    </source>
</evidence>
<dbReference type="PANTHER" id="PTHR34067:SF24">
    <property type="entry name" value="METHYL-CPG-BINDING DOMAIN-CONTAINING PROTEIN 13"/>
    <property type="match status" value="1"/>
</dbReference>
<evidence type="ECO:0000256" key="5">
    <source>
        <dbReference type="ARBA" id="ARBA00023242"/>
    </source>
</evidence>
<feature type="compositionally biased region" description="Polar residues" evidence="6">
    <location>
        <begin position="281"/>
        <end position="292"/>
    </location>
</feature>
<dbReference type="CDD" id="cd00122">
    <property type="entry name" value="MBD"/>
    <property type="match status" value="1"/>
</dbReference>
<dbReference type="GO" id="GO:0005634">
    <property type="term" value="C:nucleus"/>
    <property type="evidence" value="ECO:0007669"/>
    <property type="project" value="UniProtKB-SubCell"/>
</dbReference>
<keyword evidence="4" id="KW-0804">Transcription</keyword>
<feature type="compositionally biased region" description="Basic and acidic residues" evidence="6">
    <location>
        <begin position="179"/>
        <end position="192"/>
    </location>
</feature>
<dbReference type="SUPFAM" id="SSF54171">
    <property type="entry name" value="DNA-binding domain"/>
    <property type="match status" value="2"/>
</dbReference>
<dbReference type="Pfam" id="PF01429">
    <property type="entry name" value="MBD"/>
    <property type="match status" value="2"/>
</dbReference>
<feature type="region of interest" description="Disordered" evidence="6">
    <location>
        <begin position="271"/>
        <end position="292"/>
    </location>
</feature>
<evidence type="ECO:0000256" key="2">
    <source>
        <dbReference type="ARBA" id="ARBA00023015"/>
    </source>
</evidence>
<dbReference type="AlphaFoldDB" id="A0A8K0DQI7"/>
<comment type="subcellular location">
    <subcellularLocation>
        <location evidence="1">Nucleus</location>
    </subcellularLocation>
</comment>